<protein>
    <submittedName>
        <fullName evidence="2">GNAT family N-acetyltransferase</fullName>
    </submittedName>
</protein>
<keyword evidence="3" id="KW-1185">Reference proteome</keyword>
<evidence type="ECO:0000313" key="3">
    <source>
        <dbReference type="Proteomes" id="UP000500890"/>
    </source>
</evidence>
<sequence>MTVELRPMTEKDFPKIESIIKSSWRYEDFCSPKVANKLAKSFLAGCLTDYTDSQVAIVNNKLVAVIFLKNNAIHRTPFKYRLKQLKTMISMMLNKEARNVASVFSYVEVIDKKLLKEAGHDYAGELSLFAVDETCQGQGVGKKLFQYAMTTFQEQQVDNFYLYTDTTCNYGFYDYHGMTKRAEMVHHFTQLAGVEPTTFFLYDYDFKQKDAD</sequence>
<dbReference type="Pfam" id="PF00583">
    <property type="entry name" value="Acetyltransf_1"/>
    <property type="match status" value="1"/>
</dbReference>
<dbReference type="EMBL" id="CP049886">
    <property type="protein sequence ID" value="QIL46522.1"/>
    <property type="molecule type" value="Genomic_DNA"/>
</dbReference>
<dbReference type="RefSeq" id="WP_166007910.1">
    <property type="nucleotide sequence ID" value="NZ_CP049886.1"/>
</dbReference>
<evidence type="ECO:0000259" key="1">
    <source>
        <dbReference type="PROSITE" id="PS51186"/>
    </source>
</evidence>
<dbReference type="InterPro" id="IPR016181">
    <property type="entry name" value="Acyl_CoA_acyltransferase"/>
</dbReference>
<evidence type="ECO:0000313" key="2">
    <source>
        <dbReference type="EMBL" id="QIL46522.1"/>
    </source>
</evidence>
<dbReference type="Gene3D" id="3.40.630.30">
    <property type="match status" value="1"/>
</dbReference>
<accession>A0A6G8ANK4</accession>
<dbReference type="SUPFAM" id="SSF55729">
    <property type="entry name" value="Acyl-CoA N-acyltransferases (Nat)"/>
    <property type="match status" value="1"/>
</dbReference>
<gene>
    <name evidence="2" type="ORF">G7081_05265</name>
</gene>
<dbReference type="KEGG" id="vah:G7081_05265"/>
<dbReference type="InterPro" id="IPR000182">
    <property type="entry name" value="GNAT_dom"/>
</dbReference>
<organism evidence="2 3">
    <name type="scientific">Vagococcus coleopterorum</name>
    <dbReference type="NCBI Taxonomy" id="2714946"/>
    <lineage>
        <taxon>Bacteria</taxon>
        <taxon>Bacillati</taxon>
        <taxon>Bacillota</taxon>
        <taxon>Bacilli</taxon>
        <taxon>Lactobacillales</taxon>
        <taxon>Enterococcaceae</taxon>
        <taxon>Vagococcus</taxon>
    </lineage>
</organism>
<name>A0A6G8ANK4_9ENTE</name>
<dbReference type="CDD" id="cd04301">
    <property type="entry name" value="NAT_SF"/>
    <property type="match status" value="1"/>
</dbReference>
<feature type="domain" description="N-acetyltransferase" evidence="1">
    <location>
        <begin position="3"/>
        <end position="207"/>
    </location>
</feature>
<dbReference type="PROSITE" id="PS51186">
    <property type="entry name" value="GNAT"/>
    <property type="match status" value="1"/>
</dbReference>
<proteinExistence type="predicted"/>
<dbReference type="Proteomes" id="UP000500890">
    <property type="component" value="Chromosome"/>
</dbReference>
<dbReference type="AlphaFoldDB" id="A0A6G8ANK4"/>
<reference evidence="2 3" key="1">
    <citation type="submission" date="2020-03" db="EMBL/GenBank/DDBJ databases">
        <title>Vagococcus sp. nov., isolated from beetles.</title>
        <authorList>
            <person name="Hyun D.-W."/>
            <person name="Bae J.-W."/>
        </authorList>
    </citation>
    <scope>NUCLEOTIDE SEQUENCE [LARGE SCALE GENOMIC DNA]</scope>
    <source>
        <strain evidence="2 3">HDW17A</strain>
    </source>
</reference>
<dbReference type="GO" id="GO:0016747">
    <property type="term" value="F:acyltransferase activity, transferring groups other than amino-acyl groups"/>
    <property type="evidence" value="ECO:0007669"/>
    <property type="project" value="InterPro"/>
</dbReference>
<keyword evidence="2" id="KW-0808">Transferase</keyword>